<dbReference type="PRINTS" id="PR00081">
    <property type="entry name" value="GDHRDH"/>
</dbReference>
<proteinExistence type="predicted"/>
<protein>
    <recommendedName>
        <fullName evidence="1">Ketoreductase domain-containing protein</fullName>
    </recommendedName>
</protein>
<sequence length="251" mass="26386">MSFNNKVVIVTGSSTGIGAVTAVAFAKEGAKVVIVGRNEANLNDVAKQCSAVGSAPLVIKADVTKDEDAKRIINDTVQKFGQLDVLVNNAGIFEYGDILSGKILETYDRIIAINLRAVIHLTQLAAPHLVKTKGNIVNISSGASLLYGPPATLAYCVSKAALDHFTKGSALELAPSGVRVNAVSPGPVETDMLTRHSVQMNAPIDQVKVFSPLKRVSQSEEIADLVLFVAGNKAKGITGSVYLADNGFTLQ</sequence>
<dbReference type="InterPro" id="IPR036291">
    <property type="entry name" value="NAD(P)-bd_dom_sf"/>
</dbReference>
<dbReference type="SUPFAM" id="SSF51735">
    <property type="entry name" value="NAD(P)-binding Rossmann-fold domains"/>
    <property type="match status" value="1"/>
</dbReference>
<dbReference type="PANTHER" id="PTHR43975">
    <property type="entry name" value="ZGC:101858"/>
    <property type="match status" value="1"/>
</dbReference>
<dbReference type="InterPro" id="IPR002347">
    <property type="entry name" value="SDR_fam"/>
</dbReference>
<dbReference type="Proteomes" id="UP001549921">
    <property type="component" value="Unassembled WGS sequence"/>
</dbReference>
<evidence type="ECO:0000313" key="3">
    <source>
        <dbReference type="Proteomes" id="UP001549921"/>
    </source>
</evidence>
<dbReference type="FunFam" id="3.40.50.720:FF:000084">
    <property type="entry name" value="Short-chain dehydrogenase reductase"/>
    <property type="match status" value="1"/>
</dbReference>
<dbReference type="EMBL" id="JBEDNZ010000006">
    <property type="protein sequence ID" value="KAL0841076.1"/>
    <property type="molecule type" value="Genomic_DNA"/>
</dbReference>
<comment type="caution">
    <text evidence="2">The sequence shown here is derived from an EMBL/GenBank/DDBJ whole genome shotgun (WGS) entry which is preliminary data.</text>
</comment>
<reference evidence="2 3" key="1">
    <citation type="submission" date="2024-06" db="EMBL/GenBank/DDBJ databases">
        <title>A chromosome-level genome assembly of beet webworm, Loxostege sticticalis.</title>
        <authorList>
            <person name="Zhang Y."/>
        </authorList>
    </citation>
    <scope>NUCLEOTIDE SEQUENCE [LARGE SCALE GENOMIC DNA]</scope>
    <source>
        <strain evidence="2">AQ028</strain>
        <tissue evidence="2">Male pupae</tissue>
    </source>
</reference>
<evidence type="ECO:0000259" key="1">
    <source>
        <dbReference type="SMART" id="SM00822"/>
    </source>
</evidence>
<dbReference type="Gene3D" id="3.40.50.720">
    <property type="entry name" value="NAD(P)-binding Rossmann-like Domain"/>
    <property type="match status" value="1"/>
</dbReference>
<dbReference type="PANTHER" id="PTHR43975:SF2">
    <property type="entry name" value="EG:BACR7A4.14 PROTEIN-RELATED"/>
    <property type="match status" value="1"/>
</dbReference>
<dbReference type="SMART" id="SM00822">
    <property type="entry name" value="PKS_KR"/>
    <property type="match status" value="1"/>
</dbReference>
<dbReference type="PRINTS" id="PR00080">
    <property type="entry name" value="SDRFAMILY"/>
</dbReference>
<dbReference type="Pfam" id="PF13561">
    <property type="entry name" value="adh_short_C2"/>
    <property type="match status" value="1"/>
</dbReference>
<dbReference type="InterPro" id="IPR057326">
    <property type="entry name" value="KR_dom"/>
</dbReference>
<dbReference type="AlphaFoldDB" id="A0ABD0TCF9"/>
<accession>A0ABD0TCF9</accession>
<name>A0ABD0TCF9_LOXSC</name>
<organism evidence="2 3">
    <name type="scientific">Loxostege sticticalis</name>
    <name type="common">Beet webworm moth</name>
    <dbReference type="NCBI Taxonomy" id="481309"/>
    <lineage>
        <taxon>Eukaryota</taxon>
        <taxon>Metazoa</taxon>
        <taxon>Ecdysozoa</taxon>
        <taxon>Arthropoda</taxon>
        <taxon>Hexapoda</taxon>
        <taxon>Insecta</taxon>
        <taxon>Pterygota</taxon>
        <taxon>Neoptera</taxon>
        <taxon>Endopterygota</taxon>
        <taxon>Lepidoptera</taxon>
        <taxon>Glossata</taxon>
        <taxon>Ditrysia</taxon>
        <taxon>Pyraloidea</taxon>
        <taxon>Crambidae</taxon>
        <taxon>Pyraustinae</taxon>
        <taxon>Loxostege</taxon>
    </lineage>
</organism>
<gene>
    <name evidence="2" type="ORF">ABMA28_014841</name>
</gene>
<feature type="domain" description="Ketoreductase" evidence="1">
    <location>
        <begin position="6"/>
        <end position="186"/>
    </location>
</feature>
<evidence type="ECO:0000313" key="2">
    <source>
        <dbReference type="EMBL" id="KAL0841076.1"/>
    </source>
</evidence>